<keyword evidence="5" id="KW-0119">Carbohydrate metabolism</keyword>
<dbReference type="Pfam" id="PF11762">
    <property type="entry name" value="Arabinose_Iso_C"/>
    <property type="match status" value="1"/>
</dbReference>
<dbReference type="RefSeq" id="WP_149487249.1">
    <property type="nucleotide sequence ID" value="NZ_CP036150.1"/>
</dbReference>
<feature type="domain" description="L-arabinose isomerase C-terminal" evidence="6">
    <location>
        <begin position="311"/>
        <end position="449"/>
    </location>
</feature>
<keyword evidence="9" id="KW-1185">Reference proteome</keyword>
<dbReference type="Proteomes" id="UP000324209">
    <property type="component" value="Chromosome"/>
</dbReference>
<reference evidence="8 9" key="1">
    <citation type="submission" date="2019-02" db="EMBL/GenBank/DDBJ databases">
        <title>Complete Genome Sequence and Methylome Analysis of free living Spirochaetas.</title>
        <authorList>
            <person name="Fomenkov A."/>
            <person name="Dubinina G."/>
            <person name="Leshcheva N."/>
            <person name="Mikheeva N."/>
            <person name="Grabovich M."/>
            <person name="Vincze T."/>
            <person name="Roberts R.J."/>
        </authorList>
    </citation>
    <scope>NUCLEOTIDE SEQUENCE [LARGE SCALE GENOMIC DNA]</scope>
    <source>
        <strain evidence="8 9">K2</strain>
    </source>
</reference>
<dbReference type="KEGG" id="ock:EXM22_14730"/>
<keyword evidence="4" id="KW-0413">Isomerase</keyword>
<proteinExistence type="predicted"/>
<dbReference type="PANTHER" id="PTHR38464">
    <property type="entry name" value="L-ARABINOSE ISOMERASE"/>
    <property type="match status" value="1"/>
</dbReference>
<protein>
    <recommendedName>
        <fullName evidence="10">L-arabinose isomerase C-terminal domain-containing protein</fullName>
    </recommendedName>
</protein>
<name>A0A5C1QM81_9SPIO</name>
<dbReference type="PANTHER" id="PTHR38464:SF1">
    <property type="entry name" value="L-ARABINOSE ISOMERASE"/>
    <property type="match status" value="1"/>
</dbReference>
<keyword evidence="3" id="KW-0464">Manganese</keyword>
<evidence type="ECO:0000313" key="8">
    <source>
        <dbReference type="EMBL" id="QEN09173.1"/>
    </source>
</evidence>
<evidence type="ECO:0000256" key="3">
    <source>
        <dbReference type="ARBA" id="ARBA00023211"/>
    </source>
</evidence>
<dbReference type="SUPFAM" id="SSF53743">
    <property type="entry name" value="FucI/AraA N-terminal and middle domains"/>
    <property type="match status" value="1"/>
</dbReference>
<feature type="domain" description="L-arabinose isomerase central" evidence="7">
    <location>
        <begin position="230"/>
        <end position="306"/>
    </location>
</feature>
<organism evidence="8 9">
    <name type="scientific">Oceanispirochaeta crateris</name>
    <dbReference type="NCBI Taxonomy" id="2518645"/>
    <lineage>
        <taxon>Bacteria</taxon>
        <taxon>Pseudomonadati</taxon>
        <taxon>Spirochaetota</taxon>
        <taxon>Spirochaetia</taxon>
        <taxon>Spirochaetales</taxon>
        <taxon>Spirochaetaceae</taxon>
        <taxon>Oceanispirochaeta</taxon>
    </lineage>
</organism>
<dbReference type="AlphaFoldDB" id="A0A5C1QM81"/>
<dbReference type="InterPro" id="IPR038583">
    <property type="entry name" value="AraA_N_sf"/>
</dbReference>
<dbReference type="InterPro" id="IPR003762">
    <property type="entry name" value="Lara_isomerase"/>
</dbReference>
<evidence type="ECO:0000256" key="2">
    <source>
        <dbReference type="ARBA" id="ARBA00022935"/>
    </source>
</evidence>
<dbReference type="Pfam" id="PF24856">
    <property type="entry name" value="AraA_central"/>
    <property type="match status" value="1"/>
</dbReference>
<evidence type="ECO:0000256" key="5">
    <source>
        <dbReference type="ARBA" id="ARBA00023277"/>
    </source>
</evidence>
<evidence type="ECO:0000259" key="6">
    <source>
        <dbReference type="Pfam" id="PF11762"/>
    </source>
</evidence>
<dbReference type="SUPFAM" id="SSF50443">
    <property type="entry name" value="FucI/AraA C-terminal domain-like"/>
    <property type="match status" value="1"/>
</dbReference>
<dbReference type="InterPro" id="IPR055390">
    <property type="entry name" value="AraA_central"/>
</dbReference>
<dbReference type="InterPro" id="IPR024664">
    <property type="entry name" value="Ara_Isoase_C"/>
</dbReference>
<dbReference type="EMBL" id="CP036150">
    <property type="protein sequence ID" value="QEN09173.1"/>
    <property type="molecule type" value="Genomic_DNA"/>
</dbReference>
<evidence type="ECO:0000256" key="4">
    <source>
        <dbReference type="ARBA" id="ARBA00023235"/>
    </source>
</evidence>
<dbReference type="InterPro" id="IPR009015">
    <property type="entry name" value="Fucose_isomerase_N/cen_sf"/>
</dbReference>
<dbReference type="InterPro" id="IPR004216">
    <property type="entry name" value="Fuc/Ara_isomerase_C"/>
</dbReference>
<evidence type="ECO:0008006" key="10">
    <source>
        <dbReference type="Google" id="ProtNLM"/>
    </source>
</evidence>
<dbReference type="GO" id="GO:0005829">
    <property type="term" value="C:cytosol"/>
    <property type="evidence" value="ECO:0007669"/>
    <property type="project" value="TreeGrafter"/>
</dbReference>
<evidence type="ECO:0000259" key="7">
    <source>
        <dbReference type="Pfam" id="PF24856"/>
    </source>
</evidence>
<keyword evidence="1" id="KW-0479">Metal-binding</keyword>
<dbReference type="GO" id="GO:0019569">
    <property type="term" value="P:L-arabinose catabolic process to D-xylulose 5-phosphate"/>
    <property type="evidence" value="ECO:0007669"/>
    <property type="project" value="TreeGrafter"/>
</dbReference>
<dbReference type="PIRSF" id="PIRSF001478">
    <property type="entry name" value="L-ara_isomerase"/>
    <property type="match status" value="1"/>
</dbReference>
<evidence type="ECO:0000256" key="1">
    <source>
        <dbReference type="ARBA" id="ARBA00022723"/>
    </source>
</evidence>
<dbReference type="GO" id="GO:0046872">
    <property type="term" value="F:metal ion binding"/>
    <property type="evidence" value="ECO:0007669"/>
    <property type="project" value="UniProtKB-KW"/>
</dbReference>
<dbReference type="OrthoDB" id="9765600at2"/>
<gene>
    <name evidence="8" type="ORF">EXM22_14730</name>
</gene>
<accession>A0A5C1QM81</accession>
<dbReference type="Gene3D" id="3.40.50.10940">
    <property type="match status" value="1"/>
</dbReference>
<evidence type="ECO:0000313" key="9">
    <source>
        <dbReference type="Proteomes" id="UP000324209"/>
    </source>
</evidence>
<keyword evidence="2" id="KW-0054">Arabinose catabolism</keyword>
<dbReference type="GO" id="GO:0008733">
    <property type="term" value="F:L-arabinose isomerase activity"/>
    <property type="evidence" value="ECO:0007669"/>
    <property type="project" value="InterPro"/>
</dbReference>
<sequence>MAARIGFLPFYLALYDEVAKQNREVIEPFYQKIAQELSSKGIIVETSPICRVQKEFEDAIKMFNSKGVDALVSLHLAYSPSLESLPALLNTDLPLVILNTTPEPQFGFRQNPQQITFNHGIHGVQDMCSMLVRHKRPFMIESGHWQDSDVIDRVVEILRGISAAKNFRNTTVGVIGDPFTGMGDFFITPAQMKADFDIDVIPVPEIASSPDIEDINDELIYLDSLFSFDSVSEEVLRENVLITKKLKDWTADKGITAFTCNFREVTDSSPVNRVPFLFAGVGMYEGIGYAGEGDILTASLAHALLSINKETTFTEMFCPDWKDNRIFLSHMGEINPRICKEKATLAAKPYTYSSGLQPLYITGECRKGEVLLLNLIPMLNRSYRLLVCPMRMEESDTTTFEKNVRGWIKPKIRIDEFLTKYSLFGGTHHSVLCYDESITSMKTFGEQMGWEVIIIE</sequence>